<feature type="compositionally biased region" description="Low complexity" evidence="6">
    <location>
        <begin position="10"/>
        <end position="23"/>
    </location>
</feature>
<dbReference type="InterPro" id="IPR044835">
    <property type="entry name" value="ARF_plant"/>
</dbReference>
<keyword evidence="5" id="KW-0539">Nucleus</keyword>
<keyword evidence="8" id="KW-1185">Reference proteome</keyword>
<comment type="caution">
    <text evidence="7">The sequence shown here is derived from an EMBL/GenBank/DDBJ whole genome shotgun (WGS) entry which is preliminary data.</text>
</comment>
<dbReference type="PANTHER" id="PTHR31384:SF79">
    <property type="entry name" value="AUXIN RESPONSE FACTOR 2"/>
    <property type="match status" value="1"/>
</dbReference>
<dbReference type="InterPro" id="IPR003340">
    <property type="entry name" value="B3_DNA-bd"/>
</dbReference>
<comment type="subcellular location">
    <subcellularLocation>
        <location evidence="1">Nucleus</location>
    </subcellularLocation>
</comment>
<dbReference type="AlphaFoldDB" id="A0AAV1WC46"/>
<dbReference type="Gene3D" id="2.40.330.10">
    <property type="entry name" value="DNA-binding pseudobarrel domain"/>
    <property type="match status" value="1"/>
</dbReference>
<evidence type="ECO:0000256" key="2">
    <source>
        <dbReference type="ARBA" id="ARBA00023015"/>
    </source>
</evidence>
<keyword evidence="4" id="KW-0804">Transcription</keyword>
<evidence type="ECO:0000313" key="8">
    <source>
        <dbReference type="Proteomes" id="UP001497480"/>
    </source>
</evidence>
<evidence type="ECO:0000313" key="7">
    <source>
        <dbReference type="EMBL" id="CAL0306723.1"/>
    </source>
</evidence>
<accession>A0AAV1WC46</accession>
<keyword evidence="3" id="KW-0238">DNA-binding</keyword>
<dbReference type="GO" id="GO:0003677">
    <property type="term" value="F:DNA binding"/>
    <property type="evidence" value="ECO:0007669"/>
    <property type="project" value="UniProtKB-KW"/>
</dbReference>
<dbReference type="CDD" id="cd10017">
    <property type="entry name" value="B3_DNA"/>
    <property type="match status" value="1"/>
</dbReference>
<evidence type="ECO:0000256" key="3">
    <source>
        <dbReference type="ARBA" id="ARBA00023125"/>
    </source>
</evidence>
<gene>
    <name evidence="7" type="ORF">LLUT_LOCUS7783</name>
</gene>
<organism evidence="7 8">
    <name type="scientific">Lupinus luteus</name>
    <name type="common">European yellow lupine</name>
    <dbReference type="NCBI Taxonomy" id="3873"/>
    <lineage>
        <taxon>Eukaryota</taxon>
        <taxon>Viridiplantae</taxon>
        <taxon>Streptophyta</taxon>
        <taxon>Embryophyta</taxon>
        <taxon>Tracheophyta</taxon>
        <taxon>Spermatophyta</taxon>
        <taxon>Magnoliopsida</taxon>
        <taxon>eudicotyledons</taxon>
        <taxon>Gunneridae</taxon>
        <taxon>Pentapetalae</taxon>
        <taxon>rosids</taxon>
        <taxon>fabids</taxon>
        <taxon>Fabales</taxon>
        <taxon>Fabaceae</taxon>
        <taxon>Papilionoideae</taxon>
        <taxon>50 kb inversion clade</taxon>
        <taxon>genistoids sensu lato</taxon>
        <taxon>core genistoids</taxon>
        <taxon>Genisteae</taxon>
        <taxon>Lupinus</taxon>
    </lineage>
</organism>
<dbReference type="Proteomes" id="UP001497480">
    <property type="component" value="Unassembled WGS sequence"/>
</dbReference>
<reference evidence="7 8" key="1">
    <citation type="submission" date="2024-03" db="EMBL/GenBank/DDBJ databases">
        <authorList>
            <person name="Martinez-Hernandez J."/>
        </authorList>
    </citation>
    <scope>NUCLEOTIDE SEQUENCE [LARGE SCALE GENOMIC DNA]</scope>
</reference>
<dbReference type="SUPFAM" id="SSF101936">
    <property type="entry name" value="DNA-binding pseudobarrel domain"/>
    <property type="match status" value="1"/>
</dbReference>
<name>A0AAV1WC46_LUPLU</name>
<evidence type="ECO:0000256" key="6">
    <source>
        <dbReference type="SAM" id="MobiDB-lite"/>
    </source>
</evidence>
<feature type="region of interest" description="Disordered" evidence="6">
    <location>
        <begin position="10"/>
        <end position="31"/>
    </location>
</feature>
<evidence type="ECO:0000256" key="4">
    <source>
        <dbReference type="ARBA" id="ARBA00023163"/>
    </source>
</evidence>
<dbReference type="GO" id="GO:0009725">
    <property type="term" value="P:response to hormone"/>
    <property type="evidence" value="ECO:0007669"/>
    <property type="project" value="InterPro"/>
</dbReference>
<evidence type="ECO:0000256" key="1">
    <source>
        <dbReference type="ARBA" id="ARBA00004123"/>
    </source>
</evidence>
<proteinExistence type="predicted"/>
<dbReference type="PANTHER" id="PTHR31384">
    <property type="entry name" value="AUXIN RESPONSE FACTOR 4-RELATED"/>
    <property type="match status" value="1"/>
</dbReference>
<protein>
    <submittedName>
        <fullName evidence="7">Uncharacterized protein</fullName>
    </submittedName>
</protein>
<sequence>MASLFDVSMNGRGRINNNNNNDDVGGGGEGQNESKRVLFRELWHMCAGPLANVPREGEFVFYFPQGHIEQVEASTNQVADEHMPVYNLRSKILCRVMNVVLKVEPDTDEVFAQVILLPEPNQEEKKVGQETPPSMPPRFHVHSFRKTLSASDTSTHGGFLVLKRHADECLPPLDMSKHSPTQELVTKDLHGNEWRFKHIFRGNVLLQSYVMCIIIENCDVIF</sequence>
<dbReference type="GO" id="GO:0005634">
    <property type="term" value="C:nucleus"/>
    <property type="evidence" value="ECO:0007669"/>
    <property type="project" value="UniProtKB-SubCell"/>
</dbReference>
<dbReference type="InterPro" id="IPR015300">
    <property type="entry name" value="DNA-bd_pseudobarrel_sf"/>
</dbReference>
<dbReference type="EMBL" id="CAXHTB010000005">
    <property type="protein sequence ID" value="CAL0306723.1"/>
    <property type="molecule type" value="Genomic_DNA"/>
</dbReference>
<dbReference type="GO" id="GO:0006355">
    <property type="term" value="P:regulation of DNA-templated transcription"/>
    <property type="evidence" value="ECO:0007669"/>
    <property type="project" value="InterPro"/>
</dbReference>
<keyword evidence="2" id="KW-0805">Transcription regulation</keyword>
<evidence type="ECO:0000256" key="5">
    <source>
        <dbReference type="ARBA" id="ARBA00023242"/>
    </source>
</evidence>